<evidence type="ECO:0000313" key="1">
    <source>
        <dbReference type="EMBL" id="ARE24223.1"/>
    </source>
</evidence>
<dbReference type="RefSeq" id="WP_011676944.1">
    <property type="nucleotide sequence ID" value="NZ_CP015901.2"/>
</dbReference>
<name>A0AA34TK84_LACLC</name>
<organism evidence="1 2">
    <name type="scientific">Lactococcus lactis subsp. cremoris</name>
    <name type="common">Streptococcus cremoris</name>
    <dbReference type="NCBI Taxonomy" id="1359"/>
    <lineage>
        <taxon>Bacteria</taxon>
        <taxon>Bacillati</taxon>
        <taxon>Bacillota</taxon>
        <taxon>Bacilli</taxon>
        <taxon>Lactobacillales</taxon>
        <taxon>Streptococcaceae</taxon>
        <taxon>Lactococcus</taxon>
    </lineage>
</organism>
<dbReference type="AlphaFoldDB" id="A0AA34TK84"/>
<protein>
    <submittedName>
        <fullName evidence="1">Uncharacterized protein</fullName>
    </submittedName>
</protein>
<proteinExistence type="predicted"/>
<gene>
    <name evidence="1" type="ORF">LLJM3_2046</name>
</gene>
<accession>A0AA34TK84</accession>
<dbReference type="Proteomes" id="UP000192161">
    <property type="component" value="Chromosome"/>
</dbReference>
<evidence type="ECO:0000313" key="2">
    <source>
        <dbReference type="Proteomes" id="UP000192161"/>
    </source>
</evidence>
<reference evidence="1 2" key="1">
    <citation type="journal article" date="2017" name="BMC Genomics">
        <title>Comparative and functional genomics of the Lactococcus lactis taxon; insights into evolution and niche adaptation.</title>
        <authorList>
            <person name="Kelleher P."/>
            <person name="Bottacini F."/>
            <person name="Mahony J."/>
            <person name="Kilcawley K.N."/>
            <person name="van Sinderen D."/>
        </authorList>
    </citation>
    <scope>NUCLEOTIDE SEQUENCE [LARGE SCALE GENOMIC DNA]</scope>
    <source>
        <strain evidence="1 2">JM3</strain>
    </source>
</reference>
<dbReference type="EMBL" id="CP015901">
    <property type="protein sequence ID" value="ARE24223.1"/>
    <property type="molecule type" value="Genomic_DNA"/>
</dbReference>
<sequence>MNKEIEKLANNYKEIINKTSDLALKQNDGDIRKARKWLKEQLFYTADRATNELIKLSIDNILDYHGVSSNRKESEMSNNNFHVIYYFKDEKVKVPIAVSSSNDLSNIIFPQKYFVDMLKEKTPANAEIFINVINVGTYLLFQNE</sequence>